<evidence type="ECO:0000256" key="6">
    <source>
        <dbReference type="SAM" id="Coils"/>
    </source>
</evidence>
<keyword evidence="9" id="KW-1185">Reference proteome</keyword>
<dbReference type="Gene3D" id="1.25.40.10">
    <property type="entry name" value="Tetratricopeptide repeat domain"/>
    <property type="match status" value="1"/>
</dbReference>
<organism evidence="8 9">
    <name type="scientific">Spizellomyces punctatus (strain DAOM BR117)</name>
    <dbReference type="NCBI Taxonomy" id="645134"/>
    <lineage>
        <taxon>Eukaryota</taxon>
        <taxon>Fungi</taxon>
        <taxon>Fungi incertae sedis</taxon>
        <taxon>Chytridiomycota</taxon>
        <taxon>Chytridiomycota incertae sedis</taxon>
        <taxon>Chytridiomycetes</taxon>
        <taxon>Spizellomycetales</taxon>
        <taxon>Spizellomycetaceae</taxon>
        <taxon>Spizellomyces</taxon>
    </lineage>
</organism>
<dbReference type="EMBL" id="KQ257472">
    <property type="protein sequence ID" value="KNC95962.1"/>
    <property type="molecule type" value="Genomic_DNA"/>
</dbReference>
<feature type="domain" description="RNA-polymerase II-associated protein 3-like C-terminal" evidence="7">
    <location>
        <begin position="349"/>
        <end position="440"/>
    </location>
</feature>
<dbReference type="RefSeq" id="XP_016604002.1">
    <property type="nucleotide sequence ID" value="XM_016756714.1"/>
</dbReference>
<keyword evidence="2 5" id="KW-0802">TPR repeat</keyword>
<dbReference type="OMA" id="CVHMNTG"/>
<name>A0A0L0H433_SPIPD</name>
<feature type="repeat" description="TPR" evidence="5">
    <location>
        <begin position="198"/>
        <end position="231"/>
    </location>
</feature>
<dbReference type="GeneID" id="27691721"/>
<evidence type="ECO:0000259" key="7">
    <source>
        <dbReference type="Pfam" id="PF13877"/>
    </source>
</evidence>
<keyword evidence="6" id="KW-0175">Coiled coil</keyword>
<dbReference type="Proteomes" id="UP000053201">
    <property type="component" value="Unassembled WGS sequence"/>
</dbReference>
<evidence type="ECO:0000256" key="1">
    <source>
        <dbReference type="ARBA" id="ARBA00022737"/>
    </source>
</evidence>
<dbReference type="PANTHER" id="PTHR46423">
    <property type="entry name" value="RNA POLYMERASE II-ASSOCIATED PROTEIN 3"/>
    <property type="match status" value="1"/>
</dbReference>
<dbReference type="eggNOG" id="KOG4648">
    <property type="taxonomic scope" value="Eukaryota"/>
</dbReference>
<evidence type="ECO:0000256" key="5">
    <source>
        <dbReference type="PROSITE-ProRule" id="PRU00339"/>
    </source>
</evidence>
<dbReference type="PANTHER" id="PTHR46423:SF1">
    <property type="entry name" value="RNA POLYMERASE II-ASSOCIATED PROTEIN 3"/>
    <property type="match status" value="1"/>
</dbReference>
<evidence type="ECO:0000313" key="8">
    <source>
        <dbReference type="EMBL" id="KNC95962.1"/>
    </source>
</evidence>
<gene>
    <name evidence="8" type="ORF">SPPG_08567</name>
</gene>
<dbReference type="SMART" id="SM00028">
    <property type="entry name" value="TPR"/>
    <property type="match status" value="3"/>
</dbReference>
<dbReference type="OrthoDB" id="629492at2759"/>
<feature type="coiled-coil region" evidence="6">
    <location>
        <begin position="8"/>
        <end position="35"/>
    </location>
</feature>
<dbReference type="InterPro" id="IPR011990">
    <property type="entry name" value="TPR-like_helical_dom_sf"/>
</dbReference>
<dbReference type="InterPro" id="IPR019734">
    <property type="entry name" value="TPR_rpt"/>
</dbReference>
<feature type="repeat" description="TPR" evidence="5">
    <location>
        <begin position="130"/>
        <end position="163"/>
    </location>
</feature>
<dbReference type="InterPro" id="IPR051966">
    <property type="entry name" value="RPAP3"/>
</dbReference>
<dbReference type="Pfam" id="PF07719">
    <property type="entry name" value="TPR_2"/>
    <property type="match status" value="1"/>
</dbReference>
<dbReference type="SUPFAM" id="SSF48452">
    <property type="entry name" value="TPR-like"/>
    <property type="match status" value="1"/>
</dbReference>
<evidence type="ECO:0000313" key="9">
    <source>
        <dbReference type="Proteomes" id="UP000053201"/>
    </source>
</evidence>
<dbReference type="AlphaFoldDB" id="A0A0L0H433"/>
<evidence type="ECO:0000256" key="3">
    <source>
        <dbReference type="ARBA" id="ARBA00038275"/>
    </source>
</evidence>
<proteinExistence type="inferred from homology"/>
<dbReference type="Pfam" id="PF13432">
    <property type="entry name" value="TPR_16"/>
    <property type="match status" value="1"/>
</dbReference>
<evidence type="ECO:0000256" key="2">
    <source>
        <dbReference type="ARBA" id="ARBA00022803"/>
    </source>
</evidence>
<protein>
    <recommendedName>
        <fullName evidence="4">RNA polymerase II-associated protein 3</fullName>
    </recommendedName>
</protein>
<evidence type="ECO:0000256" key="4">
    <source>
        <dbReference type="ARBA" id="ARBA00040133"/>
    </source>
</evidence>
<dbReference type="STRING" id="645134.A0A0L0H433"/>
<accession>A0A0L0H433</accession>
<comment type="similarity">
    <text evidence="3">Belongs to the RPAP3 family.</text>
</comment>
<dbReference type="InParanoid" id="A0A0L0H433"/>
<reference evidence="8 9" key="1">
    <citation type="submission" date="2009-08" db="EMBL/GenBank/DDBJ databases">
        <title>The Genome Sequence of Spizellomyces punctatus strain DAOM BR117.</title>
        <authorList>
            <consortium name="The Broad Institute Genome Sequencing Platform"/>
            <person name="Russ C."/>
            <person name="Cuomo C."/>
            <person name="Shea T."/>
            <person name="Young S.K."/>
            <person name="Zeng Q."/>
            <person name="Koehrsen M."/>
            <person name="Haas B."/>
            <person name="Borodovsky M."/>
            <person name="Guigo R."/>
            <person name="Alvarado L."/>
            <person name="Berlin A."/>
            <person name="Bochicchio J."/>
            <person name="Borenstein D."/>
            <person name="Chapman S."/>
            <person name="Chen Z."/>
            <person name="Engels R."/>
            <person name="Freedman E."/>
            <person name="Gellesch M."/>
            <person name="Goldberg J."/>
            <person name="Griggs A."/>
            <person name="Gujja S."/>
            <person name="Heiman D."/>
            <person name="Hepburn T."/>
            <person name="Howarth C."/>
            <person name="Jen D."/>
            <person name="Larson L."/>
            <person name="Lewis B."/>
            <person name="Mehta T."/>
            <person name="Park D."/>
            <person name="Pearson M."/>
            <person name="Roberts A."/>
            <person name="Saif S."/>
            <person name="Shenoy N."/>
            <person name="Sisk P."/>
            <person name="Stolte C."/>
            <person name="Sykes S."/>
            <person name="Thomson T."/>
            <person name="Walk T."/>
            <person name="White J."/>
            <person name="Yandava C."/>
            <person name="Burger G."/>
            <person name="Gray M.W."/>
            <person name="Holland P.W.H."/>
            <person name="King N."/>
            <person name="Lang F.B.F."/>
            <person name="Roger A.J."/>
            <person name="Ruiz-Trillo I."/>
            <person name="Lander E."/>
            <person name="Nusbaum C."/>
        </authorList>
    </citation>
    <scope>NUCLEOTIDE SEQUENCE [LARGE SCALE GENOMIC DNA]</scope>
    <source>
        <strain evidence="8 9">DAOM BR117</strain>
    </source>
</reference>
<dbReference type="InterPro" id="IPR025986">
    <property type="entry name" value="RPAP3-like_C"/>
</dbReference>
<sequence>MSKTAFQIRQNAEELKAYLKDLESWESDIKRKDRAVNKETTGNNFIPPIRNQNARIIPETTITLEHQGAGMVRASSDTRTVLGEDRIKSQDYKAWDADKALDAVDAQRPELCSSKSAKVSADQKDFGERAILEKEKGNAWFKKGDYKRAILCYSKSMQLDPTSAVLPVNRALAYLKLDRFAEAEADCTQGIEMDPKNVKALWRRGIARAKLGKAEEARQDLEAAVVLEPTNKSIKADLSDVLTSIKEKATKNDRKNPTRPVRRRLAIEEVGEEAVGINRSLKAHQITSLQGNGTTMPIAAQEVSKRDVKVPVNSLSPPPAQIQKSQLVRNAAADISKPVVLPSVSASAAPKSMYEFERDWKSLKGDSAAIYGYLKIIDPKSYQRIFKNSLESSYISKIIFVLRDHYKKDNKANEALDTLKHLALLPRFDMNAMFLSKADKQALRDILDWLKACADDNKIDPSDIHRLQKAYKV</sequence>
<dbReference type="Pfam" id="PF13877">
    <property type="entry name" value="RPAP3_C"/>
    <property type="match status" value="1"/>
</dbReference>
<dbReference type="VEuPathDB" id="FungiDB:SPPG_08567"/>
<keyword evidence="1" id="KW-0677">Repeat</keyword>
<dbReference type="PROSITE" id="PS50005">
    <property type="entry name" value="TPR"/>
    <property type="match status" value="2"/>
</dbReference>
<dbReference type="InterPro" id="IPR013105">
    <property type="entry name" value="TPR_2"/>
</dbReference>
<dbReference type="GO" id="GO:0101031">
    <property type="term" value="C:protein folding chaperone complex"/>
    <property type="evidence" value="ECO:0007669"/>
    <property type="project" value="TreeGrafter"/>
</dbReference>